<dbReference type="InterPro" id="IPR014030">
    <property type="entry name" value="Ketoacyl_synth_N"/>
</dbReference>
<dbReference type="CDD" id="cd00381">
    <property type="entry name" value="IMPDH"/>
    <property type="match status" value="1"/>
</dbReference>
<dbReference type="InterPro" id="IPR005990">
    <property type="entry name" value="IMP_DH"/>
</dbReference>
<dbReference type="PANTHER" id="PTHR11911:SF111">
    <property type="entry name" value="INOSINE-5'-MONOPHOSPHATE DEHYDROGENASE"/>
    <property type="match status" value="1"/>
</dbReference>
<dbReference type="EC" id="1.1.1.205" evidence="27"/>
<comment type="subunit">
    <text evidence="6 27">Homotetramer.</text>
</comment>
<comment type="catalytic activity">
    <reaction evidence="25 27 29">
        <text>IMP + NAD(+) + H2O = XMP + NADH + H(+)</text>
        <dbReference type="Rhea" id="RHEA:11708"/>
        <dbReference type="ChEBI" id="CHEBI:15377"/>
        <dbReference type="ChEBI" id="CHEBI:15378"/>
        <dbReference type="ChEBI" id="CHEBI:57464"/>
        <dbReference type="ChEBI" id="CHEBI:57540"/>
        <dbReference type="ChEBI" id="CHEBI:57945"/>
        <dbReference type="ChEBI" id="CHEBI:58053"/>
        <dbReference type="EC" id="1.1.1.205"/>
    </reaction>
</comment>
<dbReference type="GO" id="GO:0003938">
    <property type="term" value="F:IMP dehydrogenase activity"/>
    <property type="evidence" value="ECO:0007669"/>
    <property type="project" value="UniProtKB-UniRule"/>
</dbReference>
<dbReference type="GO" id="GO:0006183">
    <property type="term" value="P:GTP biosynthetic process"/>
    <property type="evidence" value="ECO:0007669"/>
    <property type="project" value="TreeGrafter"/>
</dbReference>
<feature type="binding site" evidence="27">
    <location>
        <begin position="786"/>
        <end position="788"/>
    </location>
    <ligand>
        <name>NAD(+)</name>
        <dbReference type="ChEBI" id="CHEBI:57540"/>
    </ligand>
</feature>
<dbReference type="InterPro" id="IPR019818">
    <property type="entry name" value="IsoCit/isopropylmalate_DH_CS"/>
</dbReference>
<keyword evidence="10" id="KW-0597">Phosphoprotein</keyword>
<dbReference type="GO" id="GO:0051287">
    <property type="term" value="F:NAD binding"/>
    <property type="evidence" value="ECO:0007669"/>
    <property type="project" value="InterPro"/>
</dbReference>
<dbReference type="InterPro" id="IPR016035">
    <property type="entry name" value="Acyl_Trfase/lysoPLipase"/>
</dbReference>
<name>A0AAD9J5H7_9ANNE</name>
<evidence type="ECO:0000313" key="35">
    <source>
        <dbReference type="Proteomes" id="UP001208570"/>
    </source>
</evidence>
<feature type="compositionally biased region" description="Polar residues" evidence="31">
    <location>
        <begin position="520"/>
        <end position="535"/>
    </location>
</feature>
<comment type="subunit">
    <text evidence="5 30">Homodimer.</text>
</comment>
<feature type="binding site" description="in other chain" evidence="27">
    <location>
        <position position="790"/>
    </location>
    <ligand>
        <name>K(+)</name>
        <dbReference type="ChEBI" id="CHEBI:29103"/>
        <note>ligand shared between two tetrameric partners</note>
    </ligand>
</feature>
<feature type="binding site" evidence="27">
    <location>
        <begin position="826"/>
        <end position="828"/>
    </location>
    <ligand>
        <name>IMP</name>
        <dbReference type="ChEBI" id="CHEBI:58053"/>
    </ligand>
</feature>
<evidence type="ECO:0000256" key="13">
    <source>
        <dbReference type="ARBA" id="ARBA00022723"/>
    </source>
</evidence>
<dbReference type="GO" id="GO:0006633">
    <property type="term" value="P:fatty acid biosynthetic process"/>
    <property type="evidence" value="ECO:0007669"/>
    <property type="project" value="InterPro"/>
</dbReference>
<keyword evidence="8" id="KW-0596">Phosphopantetheine</keyword>
<dbReference type="SUPFAM" id="SSF53659">
    <property type="entry name" value="Isocitrate/Isopropylmalate dehydrogenase-like"/>
    <property type="match status" value="1"/>
</dbReference>
<evidence type="ECO:0000256" key="30">
    <source>
        <dbReference type="RuleBase" id="RU004445"/>
    </source>
</evidence>
<dbReference type="PROSITE" id="PS00606">
    <property type="entry name" value="KS3_1"/>
    <property type="match status" value="1"/>
</dbReference>
<comment type="function">
    <text evidence="30">Catalyzes the oxidation of 3-carboxy-2-hydroxy-4-methylpentanoate (3-isopropylmalate) to 3-carboxy-4-methyl-2-oxopentanoate. The product decarboxylates to 4-methyl-2 oxopentanoate.</text>
</comment>
<feature type="binding site" description="in other chain" evidence="27">
    <location>
        <position position="788"/>
    </location>
    <ligand>
        <name>K(+)</name>
        <dbReference type="ChEBI" id="CHEBI:29103"/>
        <note>ligand shared between two tetrameric partners</note>
    </ligand>
</feature>
<dbReference type="PROSITE" id="PS51371">
    <property type="entry name" value="CBS"/>
    <property type="match status" value="2"/>
</dbReference>
<reference evidence="34" key="1">
    <citation type="journal article" date="2023" name="Mol. Biol. Evol.">
        <title>Third-Generation Sequencing Reveals the Adaptive Role of the Epigenome in Three Deep-Sea Polychaetes.</title>
        <authorList>
            <person name="Perez M."/>
            <person name="Aroh O."/>
            <person name="Sun Y."/>
            <person name="Lan Y."/>
            <person name="Juniper S.K."/>
            <person name="Young C.R."/>
            <person name="Angers B."/>
            <person name="Qian P.Y."/>
        </authorList>
    </citation>
    <scope>NUCLEOTIDE SEQUENCE</scope>
    <source>
        <strain evidence="34">P08H-3</strain>
    </source>
</reference>
<dbReference type="FunFam" id="3.20.20.70:FF:000003">
    <property type="entry name" value="GMP reductase"/>
    <property type="match status" value="1"/>
</dbReference>
<evidence type="ECO:0000256" key="12">
    <source>
        <dbReference type="ARBA" id="ARBA00022679"/>
    </source>
</evidence>
<dbReference type="GO" id="GO:0006099">
    <property type="term" value="P:tricarboxylic acid cycle"/>
    <property type="evidence" value="ECO:0007669"/>
    <property type="project" value="UniProtKB-KW"/>
</dbReference>
<dbReference type="AlphaFoldDB" id="A0AAD9J5H7"/>
<evidence type="ECO:0000256" key="4">
    <source>
        <dbReference type="ARBA" id="ARBA00007769"/>
    </source>
</evidence>
<comment type="similarity">
    <text evidence="4">Belongs to the isocitrate and isopropylmalate dehydrogenases family.</text>
</comment>
<keyword evidence="17" id="KW-0460">Magnesium</keyword>
<dbReference type="InterPro" id="IPR018201">
    <property type="entry name" value="Ketoacyl_synth_AS"/>
</dbReference>
<dbReference type="FunFam" id="3.40.718.10:FF:000006">
    <property type="entry name" value="3-isopropylmalate dehydrogenase"/>
    <property type="match status" value="1"/>
</dbReference>
<dbReference type="NCBIfam" id="TIGR01302">
    <property type="entry name" value="IMP_dehydrog"/>
    <property type="match status" value="1"/>
</dbReference>
<feature type="binding site" evidence="27">
    <location>
        <position position="902"/>
    </location>
    <ligand>
        <name>IMP</name>
        <dbReference type="ChEBI" id="CHEBI:58053"/>
    </ligand>
</feature>
<comment type="function">
    <text evidence="24">Catalyzes the irreversible NADPH-dependent deamination of GMP to IMP. It functions in the conversion of nucleobase, nucleoside and nucleotide derivatives of G to A nucleotides, and in maintaining the intracellular balance of A and G nucleotides.</text>
</comment>
<dbReference type="InterPro" id="IPR000794">
    <property type="entry name" value="Beta-ketoacyl_synthase"/>
</dbReference>
<evidence type="ECO:0000256" key="27">
    <source>
        <dbReference type="HAMAP-Rule" id="MF_03156"/>
    </source>
</evidence>
<feature type="domain" description="CBS" evidence="32">
    <location>
        <begin position="641"/>
        <end position="699"/>
    </location>
</feature>
<keyword evidence="19 27" id="KW-0560">Oxidoreductase</keyword>
<dbReference type="PROSITE" id="PS00470">
    <property type="entry name" value="IDH_IMDH"/>
    <property type="match status" value="1"/>
</dbReference>
<evidence type="ECO:0000256" key="31">
    <source>
        <dbReference type="SAM" id="MobiDB-lite"/>
    </source>
</evidence>
<keyword evidence="9" id="KW-0816">Tricarboxylic acid cycle</keyword>
<feature type="active site" description="Thioimidate intermediate" evidence="27">
    <location>
        <position position="793"/>
    </location>
</feature>
<feature type="domain" description="CBS" evidence="32">
    <location>
        <begin position="582"/>
        <end position="640"/>
    </location>
</feature>
<dbReference type="GO" id="GO:0005737">
    <property type="term" value="C:cytoplasm"/>
    <property type="evidence" value="ECO:0007669"/>
    <property type="project" value="UniProtKB-SubCell"/>
</dbReference>
<dbReference type="Gene3D" id="3.20.20.70">
    <property type="entry name" value="Aldolase class I"/>
    <property type="match status" value="1"/>
</dbReference>
<evidence type="ECO:0000256" key="10">
    <source>
        <dbReference type="ARBA" id="ARBA00022553"/>
    </source>
</evidence>
<keyword evidence="11" id="KW-0028">Amino-acid biosynthesis</keyword>
<dbReference type="InterPro" id="IPR004429">
    <property type="entry name" value="Isopropylmalate_DH"/>
</dbReference>
<evidence type="ECO:0000256" key="16">
    <source>
        <dbReference type="ARBA" id="ARBA00022755"/>
    </source>
</evidence>
<dbReference type="Pfam" id="PF00478">
    <property type="entry name" value="IMPDH"/>
    <property type="match status" value="1"/>
</dbReference>
<evidence type="ECO:0000256" key="23">
    <source>
        <dbReference type="ARBA" id="ARBA00023304"/>
    </source>
</evidence>
<accession>A0AAD9J5H7</accession>
<feature type="binding site" evidence="27">
    <location>
        <position position="791"/>
    </location>
    <ligand>
        <name>IMP</name>
        <dbReference type="ChEBI" id="CHEBI:58053"/>
    </ligand>
</feature>
<evidence type="ECO:0000256" key="22">
    <source>
        <dbReference type="ARBA" id="ARBA00023211"/>
    </source>
</evidence>
<evidence type="ECO:0000256" key="1">
    <source>
        <dbReference type="ARBA" id="ARBA00001936"/>
    </source>
</evidence>
<dbReference type="EMBL" id="JAODUP010000583">
    <property type="protein sequence ID" value="KAK2146809.1"/>
    <property type="molecule type" value="Genomic_DNA"/>
</dbReference>
<feature type="binding site" evidence="27">
    <location>
        <begin position="849"/>
        <end position="850"/>
    </location>
    <ligand>
        <name>IMP</name>
        <dbReference type="ChEBI" id="CHEBI:58053"/>
    </ligand>
</feature>
<dbReference type="Pfam" id="PF00180">
    <property type="entry name" value="Iso_dh"/>
    <property type="match status" value="1"/>
</dbReference>
<evidence type="ECO:0000256" key="25">
    <source>
        <dbReference type="ARBA" id="ARBA00048028"/>
    </source>
</evidence>
<comment type="cofactor">
    <cofactor evidence="2 27">
        <name>K(+)</name>
        <dbReference type="ChEBI" id="CHEBI:29103"/>
    </cofactor>
</comment>
<feature type="binding site" evidence="27">
    <location>
        <begin position="873"/>
        <end position="877"/>
    </location>
    <ligand>
        <name>IMP</name>
        <dbReference type="ChEBI" id="CHEBI:58053"/>
    </ligand>
</feature>
<keyword evidence="18 27" id="KW-0630">Potassium</keyword>
<dbReference type="GO" id="GO:0004315">
    <property type="term" value="F:3-oxoacyl-[acyl-carrier-protein] synthase activity"/>
    <property type="evidence" value="ECO:0007669"/>
    <property type="project" value="InterPro"/>
</dbReference>
<dbReference type="InterPro" id="IPR020841">
    <property type="entry name" value="PKS_Beta-ketoAc_synthase_dom"/>
</dbReference>
<keyword evidence="15 27" id="KW-0332">GMP biosynthesis</keyword>
<dbReference type="Pfam" id="PF00571">
    <property type="entry name" value="CBS"/>
    <property type="match status" value="2"/>
</dbReference>
<evidence type="ECO:0000259" key="32">
    <source>
        <dbReference type="PROSITE" id="PS51371"/>
    </source>
</evidence>
<dbReference type="SMART" id="SM01240">
    <property type="entry name" value="IMPDH"/>
    <property type="match status" value="1"/>
</dbReference>
<sequence length="974" mass="105189">MYTIAVLPGDGIGPEVMKEAIKVLRVIGDLDSLVFSFQYADVGGCAIDKHGEALPRETEDLCYKADAVLFGSVGGPKWDKLPPNQQPERAALLALRRKLSLYANLRPVIIYPQLARLSPLRLDIAQKSCDILIIRELSSGIYFGMPKKRSKKEAIDTMYYSAEQIRRIAHLAFQAATTRNKSLCSVDKANVLETMVLWREIIEEVSSDYPHVTYTHLYVDNAAMQLIKDPSQFDVLLCGNLFGDILSDEAAMISGSMGLLPSASLSTKSSPTGSFGLYEPAGGSAPDIAEKGQGSQYPGMGLDLYYHNRNVKDLFAIASDVLHTDVVKLLESAHESTDPKTVNISPFTIPKLIANIASSNIAIDMVFKGPCYALATACASGTDAIGNAMEHIRTDKADIIIAGGAEAPITHLAVAGFNALHALSTKFSDNPTIASRPFDKDRDGFVIGEGAGILVLESYEHAKGRNAPIIAEVLGAGMTCDAYHQTAPHPEGEGATRSMQLALSHSDIPPSDIDYINAHGENSSFSAPQTGQTQSSAMDTVTESPLAIAIAEEGGIGIIHKNMSIEEQADEVRKVKKFISGVVTNPITVTPDSTISDLKQIRTAHNISSMPVVEKKILMGIITSRDIRFEQDPHCPVHRLMTPKKHLITVSPDTAQSQVIKLFKKHRIEKVLIVDDNFSLQGMYTIKDILRAQEKPYSCRCTNGQLRVGAAVGIDDFVYDRVSALLDAHADVIVVDTAHGHSRFVLNTIEKIRTLHPHIQLIGGNVVTGSGAQALVNHGVDAVKVGMGLGSICTTRIVTGVGIPQISALQEVSHALAAYNIPIIADGGIRYSGDINKAIAAGAWTAMIGSLFAGTHEAPGETILYQGRSYKEYRGMGSLAAMQQGSSDRYFQNKNTTKLVPEGIEGRVPYRGSLSSVVQQLLGGIRAGMGYTGSQTIKEFRTKTILKRISNASIKASHVHDVFITKEAPNYHLE</sequence>
<dbReference type="InterPro" id="IPR013785">
    <property type="entry name" value="Aldolase_TIM"/>
</dbReference>
<comment type="catalytic activity">
    <reaction evidence="30">
        <text>(2R,3S)-3-isopropylmalate + NAD(+) = 4-methyl-2-oxopentanoate + CO2 + NADH</text>
        <dbReference type="Rhea" id="RHEA:32271"/>
        <dbReference type="ChEBI" id="CHEBI:16526"/>
        <dbReference type="ChEBI" id="CHEBI:17865"/>
        <dbReference type="ChEBI" id="CHEBI:35121"/>
        <dbReference type="ChEBI" id="CHEBI:57540"/>
        <dbReference type="ChEBI" id="CHEBI:57945"/>
        <dbReference type="EC" id="1.1.1.85"/>
    </reaction>
</comment>
<dbReference type="GO" id="GO:0006177">
    <property type="term" value="P:GMP biosynthetic process"/>
    <property type="evidence" value="ECO:0007669"/>
    <property type="project" value="UniProtKB-UniRule"/>
</dbReference>
<evidence type="ECO:0000256" key="19">
    <source>
        <dbReference type="ARBA" id="ARBA00023002"/>
    </source>
</evidence>
<dbReference type="PROSITE" id="PS00487">
    <property type="entry name" value="IMP_DH_GMP_RED"/>
    <property type="match status" value="1"/>
</dbReference>
<evidence type="ECO:0000256" key="8">
    <source>
        <dbReference type="ARBA" id="ARBA00022450"/>
    </source>
</evidence>
<dbReference type="PANTHER" id="PTHR11911">
    <property type="entry name" value="INOSINE-5-MONOPHOSPHATE DEHYDROGENASE RELATED"/>
    <property type="match status" value="1"/>
</dbReference>
<proteinExistence type="inferred from homology"/>
<keyword evidence="22" id="KW-0464">Manganese</keyword>
<keyword evidence="12" id="KW-0808">Transferase</keyword>
<evidence type="ECO:0000256" key="21">
    <source>
        <dbReference type="ARBA" id="ARBA00023122"/>
    </source>
</evidence>
<dbReference type="SUPFAM" id="SSF52151">
    <property type="entry name" value="FabD/lysophospholipase-like"/>
    <property type="match status" value="1"/>
</dbReference>
<dbReference type="Gene3D" id="3.40.47.10">
    <property type="match status" value="1"/>
</dbReference>
<dbReference type="Pfam" id="PF00109">
    <property type="entry name" value="ketoacyl-synt"/>
    <property type="match status" value="1"/>
</dbReference>
<dbReference type="NCBIfam" id="TIGR00169">
    <property type="entry name" value="leuB"/>
    <property type="match status" value="1"/>
</dbReference>
<feature type="domain" description="Ketosynthase family 3 (KS3)" evidence="33">
    <location>
        <begin position="230"/>
        <end position="614"/>
    </location>
</feature>
<keyword evidence="21 28" id="KW-0129">CBS domain</keyword>
<evidence type="ECO:0000259" key="33">
    <source>
        <dbReference type="PROSITE" id="PS52004"/>
    </source>
</evidence>
<evidence type="ECO:0000256" key="26">
    <source>
        <dbReference type="ARBA" id="ARBA00048616"/>
    </source>
</evidence>
<dbReference type="InterPro" id="IPR024084">
    <property type="entry name" value="IsoPropMal-DH-like_dom"/>
</dbReference>
<comment type="caution">
    <text evidence="27">Lacks conserved residue(s) required for the propagation of feature annotation.</text>
</comment>
<comment type="cofactor">
    <cofactor evidence="30">
        <name>Mg(2+)</name>
        <dbReference type="ChEBI" id="CHEBI:18420"/>
    </cofactor>
    <cofactor evidence="30">
        <name>Mn(2+)</name>
        <dbReference type="ChEBI" id="CHEBI:29035"/>
    </cofactor>
    <text evidence="30">Binds 1 Mg(2+) or Mn(2+) ion per subunit.</text>
</comment>
<evidence type="ECO:0000256" key="17">
    <source>
        <dbReference type="ARBA" id="ARBA00022842"/>
    </source>
</evidence>
<keyword evidence="27" id="KW-0963">Cytoplasm</keyword>
<keyword evidence="23 30" id="KW-0100">Branched-chain amino acid biosynthesis</keyword>
<comment type="activity regulation">
    <text evidence="27">Mycophenolic acid (MPA) is a non-competitive inhibitor that prevents formation of the closed enzyme conformation by binding to the same site as the amobile flap. In contrast, mizoribine monophosphate (MZP) is a competitive inhibitor that induces the closed conformation. MPA is a potent inhibitor of mammalian IMPDHs but a poor inhibitor of the bacterial enzymes. MZP is a more potent inhibitor of bacterial IMPDH.</text>
</comment>
<comment type="function">
    <text evidence="27">Catalyzes the conversion of inosine 5'-phosphate (IMP) to xanthosine 5'-phosphate (XMP), the first committed and rate-limiting step in the de novo synthesis of guanine nucleotides, and therefore plays an important role in the regulation of cell growth.</text>
</comment>
<comment type="pathway">
    <text evidence="27 29">Purine metabolism; XMP biosynthesis via de novo pathway; XMP from IMP: step 1/1.</text>
</comment>
<evidence type="ECO:0000313" key="34">
    <source>
        <dbReference type="EMBL" id="KAK2146809.1"/>
    </source>
</evidence>
<evidence type="ECO:0000256" key="7">
    <source>
        <dbReference type="ARBA" id="ARBA00022430"/>
    </source>
</evidence>
<keyword evidence="13 27" id="KW-0479">Metal-binding</keyword>
<dbReference type="InterPro" id="IPR015875">
    <property type="entry name" value="IMP_DH/GMP_Rdtase_CS"/>
</dbReference>
<keyword evidence="7 30" id="KW-0432">Leucine biosynthesis</keyword>
<dbReference type="InterPro" id="IPR001093">
    <property type="entry name" value="IMP_DH_GMPRt"/>
</dbReference>
<comment type="pathway">
    <text evidence="30">Amino-acid biosynthesis; L-leucine biosynthesis; L-leucine from 3-methyl-2-oxobutanoate: step 3/4.</text>
</comment>
<organism evidence="34 35">
    <name type="scientific">Paralvinella palmiformis</name>
    <dbReference type="NCBI Taxonomy" id="53620"/>
    <lineage>
        <taxon>Eukaryota</taxon>
        <taxon>Metazoa</taxon>
        <taxon>Spiralia</taxon>
        <taxon>Lophotrochozoa</taxon>
        <taxon>Annelida</taxon>
        <taxon>Polychaeta</taxon>
        <taxon>Sedentaria</taxon>
        <taxon>Canalipalpata</taxon>
        <taxon>Terebellida</taxon>
        <taxon>Terebelliformia</taxon>
        <taxon>Alvinellidae</taxon>
        <taxon>Paralvinella</taxon>
    </lineage>
</organism>
<dbReference type="GO" id="GO:0003920">
    <property type="term" value="F:GMP reductase activity"/>
    <property type="evidence" value="ECO:0007669"/>
    <property type="project" value="UniProtKB-EC"/>
</dbReference>
<evidence type="ECO:0000256" key="11">
    <source>
        <dbReference type="ARBA" id="ARBA00022605"/>
    </source>
</evidence>
<evidence type="ECO:0000256" key="14">
    <source>
        <dbReference type="ARBA" id="ARBA00022737"/>
    </source>
</evidence>
<evidence type="ECO:0000256" key="20">
    <source>
        <dbReference type="ARBA" id="ARBA00023027"/>
    </source>
</evidence>
<dbReference type="CDD" id="cd00834">
    <property type="entry name" value="KAS_I_II"/>
    <property type="match status" value="1"/>
</dbReference>
<dbReference type="PROSITE" id="PS52004">
    <property type="entry name" value="KS3_2"/>
    <property type="match status" value="1"/>
</dbReference>
<comment type="similarity">
    <text evidence="3 27">Belongs to the IMPDH/GMPR family.</text>
</comment>
<keyword evidence="35" id="KW-1185">Reference proteome</keyword>
<gene>
    <name evidence="34" type="ORF">LSH36_583g02004</name>
</gene>
<evidence type="ECO:0000256" key="9">
    <source>
        <dbReference type="ARBA" id="ARBA00022532"/>
    </source>
</evidence>
<evidence type="ECO:0000256" key="18">
    <source>
        <dbReference type="ARBA" id="ARBA00022958"/>
    </source>
</evidence>
<protein>
    <recommendedName>
        <fullName evidence="27">Inosine-5'-monophosphate dehydrogenase</fullName>
        <shortName evidence="27">IMP dehydrogenase</shortName>
        <shortName evidence="27">IMPD</shortName>
        <shortName evidence="27">IMPDH</shortName>
        <ecNumber evidence="27">1.1.1.205</ecNumber>
    </recommendedName>
</protein>
<dbReference type="SUPFAM" id="SSF53901">
    <property type="entry name" value="Thiolase-like"/>
    <property type="match status" value="1"/>
</dbReference>
<comment type="cofactor">
    <cofactor evidence="1">
        <name>Mn(2+)</name>
        <dbReference type="ChEBI" id="CHEBI:29035"/>
    </cofactor>
</comment>
<evidence type="ECO:0000256" key="29">
    <source>
        <dbReference type="RuleBase" id="RU003928"/>
    </source>
</evidence>
<feature type="region of interest" description="Disordered" evidence="31">
    <location>
        <begin position="515"/>
        <end position="535"/>
    </location>
</feature>
<keyword evidence="20 27" id="KW-0520">NAD</keyword>
<feature type="binding site" evidence="27">
    <location>
        <position position="736"/>
    </location>
    <ligand>
        <name>NAD(+)</name>
        <dbReference type="ChEBI" id="CHEBI:57540"/>
    </ligand>
</feature>
<dbReference type="InterPro" id="IPR000644">
    <property type="entry name" value="CBS_dom"/>
</dbReference>
<evidence type="ECO:0000256" key="5">
    <source>
        <dbReference type="ARBA" id="ARBA00011738"/>
    </source>
</evidence>
<comment type="catalytic activity">
    <reaction evidence="26">
        <text>IMP + NH4(+) + NADP(+) = GMP + NADPH + 2 H(+)</text>
        <dbReference type="Rhea" id="RHEA:17185"/>
        <dbReference type="ChEBI" id="CHEBI:15378"/>
        <dbReference type="ChEBI" id="CHEBI:28938"/>
        <dbReference type="ChEBI" id="CHEBI:57783"/>
        <dbReference type="ChEBI" id="CHEBI:58053"/>
        <dbReference type="ChEBI" id="CHEBI:58115"/>
        <dbReference type="ChEBI" id="CHEBI:58349"/>
        <dbReference type="EC" id="1.7.1.7"/>
    </reaction>
</comment>
<dbReference type="CDD" id="cd04601">
    <property type="entry name" value="CBS_pair_IMPDH"/>
    <property type="match status" value="1"/>
</dbReference>
<dbReference type="GO" id="GO:0009098">
    <property type="term" value="P:L-leucine biosynthetic process"/>
    <property type="evidence" value="ECO:0007669"/>
    <property type="project" value="UniProtKB-KW"/>
</dbReference>
<feature type="binding site" evidence="27">
    <location>
        <position position="958"/>
    </location>
    <ligand>
        <name>K(+)</name>
        <dbReference type="ChEBI" id="CHEBI:29103"/>
        <note>ligand shared between two tetrameric partners</note>
    </ligand>
</feature>
<dbReference type="Proteomes" id="UP001208570">
    <property type="component" value="Unassembled WGS sequence"/>
</dbReference>
<dbReference type="GO" id="GO:0003862">
    <property type="term" value="F:3-isopropylmalate dehydrogenase activity"/>
    <property type="evidence" value="ECO:0007669"/>
    <property type="project" value="UniProtKB-EC"/>
</dbReference>
<feature type="binding site" evidence="27">
    <location>
        <position position="957"/>
    </location>
    <ligand>
        <name>K(+)</name>
        <dbReference type="ChEBI" id="CHEBI:29103"/>
        <note>ligand shared between two tetrameric partners</note>
    </ligand>
</feature>
<comment type="subcellular location">
    <subcellularLocation>
        <location evidence="27">Cytoplasm</location>
    </subcellularLocation>
</comment>
<evidence type="ECO:0000256" key="6">
    <source>
        <dbReference type="ARBA" id="ARBA00011881"/>
    </source>
</evidence>
<dbReference type="SUPFAM" id="SSF51412">
    <property type="entry name" value="Inosine monophosphate dehydrogenase (IMPDH)"/>
    <property type="match status" value="2"/>
</dbReference>
<evidence type="ECO:0000256" key="2">
    <source>
        <dbReference type="ARBA" id="ARBA00001958"/>
    </source>
</evidence>
<comment type="caution">
    <text evidence="34">The sequence shown here is derived from an EMBL/GenBank/DDBJ whole genome shotgun (WGS) entry which is preliminary data.</text>
</comment>
<dbReference type="InterPro" id="IPR016039">
    <property type="entry name" value="Thiolase-like"/>
</dbReference>
<dbReference type="GO" id="GO:0000287">
    <property type="term" value="F:magnesium ion binding"/>
    <property type="evidence" value="ECO:0007669"/>
    <property type="project" value="InterPro"/>
</dbReference>
<keyword evidence="16 27" id="KW-0658">Purine biosynthesis</keyword>
<evidence type="ECO:0000256" key="3">
    <source>
        <dbReference type="ARBA" id="ARBA00005502"/>
    </source>
</evidence>
<feature type="binding site" description="in other chain" evidence="27">
    <location>
        <position position="793"/>
    </location>
    <ligand>
        <name>K(+)</name>
        <dbReference type="ChEBI" id="CHEBI:29103"/>
        <note>ligand shared between two tetrameric partners</note>
    </ligand>
</feature>
<keyword evidence="14" id="KW-0677">Repeat</keyword>
<evidence type="ECO:0000256" key="28">
    <source>
        <dbReference type="PROSITE-ProRule" id="PRU00703"/>
    </source>
</evidence>
<evidence type="ECO:0000256" key="15">
    <source>
        <dbReference type="ARBA" id="ARBA00022749"/>
    </source>
</evidence>
<dbReference type="SMART" id="SM00825">
    <property type="entry name" value="PKS_KS"/>
    <property type="match status" value="1"/>
</dbReference>
<dbReference type="Gene3D" id="3.40.718.10">
    <property type="entry name" value="Isopropylmalate Dehydrogenase"/>
    <property type="match status" value="1"/>
</dbReference>
<dbReference type="SMART" id="SM00116">
    <property type="entry name" value="CBS"/>
    <property type="match status" value="2"/>
</dbReference>
<dbReference type="HAMAP" id="MF_01964">
    <property type="entry name" value="IMPDH"/>
    <property type="match status" value="1"/>
</dbReference>
<evidence type="ECO:0000256" key="24">
    <source>
        <dbReference type="ARBA" id="ARBA00037691"/>
    </source>
</evidence>
<dbReference type="SMART" id="SM01329">
    <property type="entry name" value="Iso_dh"/>
    <property type="match status" value="1"/>
</dbReference>
<feature type="active site" description="Proton acceptor" evidence="27">
    <location>
        <position position="889"/>
    </location>
</feature>